<protein>
    <submittedName>
        <fullName evidence="1">Uncharacterized protein</fullName>
    </submittedName>
</protein>
<comment type="caution">
    <text evidence="1">The sequence shown here is derived from an EMBL/GenBank/DDBJ whole genome shotgun (WGS) entry which is preliminary data.</text>
</comment>
<dbReference type="Proteomes" id="UP001202180">
    <property type="component" value="Unassembled WGS sequence"/>
</dbReference>
<dbReference type="EMBL" id="JALPRF010000001">
    <property type="protein sequence ID" value="MCK8490229.1"/>
    <property type="molecule type" value="Genomic_DNA"/>
</dbReference>
<reference evidence="1 2" key="1">
    <citation type="submission" date="2022-04" db="EMBL/GenBank/DDBJ databases">
        <title>Spirosoma sp. strain RP8 genome sequencing and assembly.</title>
        <authorList>
            <person name="Jung Y."/>
        </authorList>
    </citation>
    <scope>NUCLEOTIDE SEQUENCE [LARGE SCALE GENOMIC DNA]</scope>
    <source>
        <strain evidence="1 2">RP8</strain>
    </source>
</reference>
<accession>A0ABT0HDI8</accession>
<proteinExistence type="predicted"/>
<keyword evidence="2" id="KW-1185">Reference proteome</keyword>
<gene>
    <name evidence="1" type="ORF">M0L20_00115</name>
</gene>
<organism evidence="1 2">
    <name type="scientific">Spirosoma liriopis</name>
    <dbReference type="NCBI Taxonomy" id="2937440"/>
    <lineage>
        <taxon>Bacteria</taxon>
        <taxon>Pseudomonadati</taxon>
        <taxon>Bacteroidota</taxon>
        <taxon>Cytophagia</taxon>
        <taxon>Cytophagales</taxon>
        <taxon>Cytophagaceae</taxon>
        <taxon>Spirosoma</taxon>
    </lineage>
</organism>
<evidence type="ECO:0000313" key="2">
    <source>
        <dbReference type="Proteomes" id="UP001202180"/>
    </source>
</evidence>
<sequence>MIALLYSNSPYYRRFRCVLYTVSLLFLASSTFAQRVNLNELLTYMSLPAAQFDQCMFRKGFVCYKNESGVIGFTCLFAYSSNTLLTRPTTASALIQYVRTGRSDILMYQVRSKEECDQLQQQLIRQGYALEPVSSDRLTYVNNNVIVTCQKVDVNNAISGNYAGYNLSFIRRWY</sequence>
<evidence type="ECO:0000313" key="1">
    <source>
        <dbReference type="EMBL" id="MCK8490229.1"/>
    </source>
</evidence>
<dbReference type="RefSeq" id="WP_248475109.1">
    <property type="nucleotide sequence ID" value="NZ_JALPRF010000001.1"/>
</dbReference>
<name>A0ABT0HDI8_9BACT</name>